<keyword evidence="3" id="KW-0963">Cytoplasm</keyword>
<feature type="domain" description="Cdc37 C-terminal" evidence="7">
    <location>
        <begin position="414"/>
        <end position="472"/>
    </location>
</feature>
<dbReference type="InterPro" id="IPR013874">
    <property type="entry name" value="Cdc37_Hsp90-bd"/>
</dbReference>
<feature type="region of interest" description="Disordered" evidence="6">
    <location>
        <begin position="210"/>
        <end position="253"/>
    </location>
</feature>
<gene>
    <name evidence="10" type="ORF">ACHAWU_002651</name>
</gene>
<evidence type="ECO:0000259" key="7">
    <source>
        <dbReference type="SMART" id="SM01069"/>
    </source>
</evidence>
<comment type="caution">
    <text evidence="10">The sequence shown here is derived from an EMBL/GenBank/DDBJ whole genome shotgun (WGS) entry which is preliminary data.</text>
</comment>
<dbReference type="InterPro" id="IPR013855">
    <property type="entry name" value="Cdc37_N_dom"/>
</dbReference>
<evidence type="ECO:0000256" key="4">
    <source>
        <dbReference type="ARBA" id="ARBA00023186"/>
    </source>
</evidence>
<dbReference type="Pfam" id="PF03234">
    <property type="entry name" value="CDC37_N"/>
    <property type="match status" value="1"/>
</dbReference>
<evidence type="ECO:0000259" key="8">
    <source>
        <dbReference type="SMART" id="SM01070"/>
    </source>
</evidence>
<evidence type="ECO:0000313" key="10">
    <source>
        <dbReference type="EMBL" id="KAL3756072.1"/>
    </source>
</evidence>
<evidence type="ECO:0000313" key="11">
    <source>
        <dbReference type="Proteomes" id="UP001530293"/>
    </source>
</evidence>
<keyword evidence="4" id="KW-0143">Chaperone</keyword>
<dbReference type="SMART" id="SM01069">
    <property type="entry name" value="CDC37_C"/>
    <property type="match status" value="1"/>
</dbReference>
<dbReference type="EMBL" id="JALLBG020000315">
    <property type="protein sequence ID" value="KAL3756072.1"/>
    <property type="molecule type" value="Genomic_DNA"/>
</dbReference>
<feature type="region of interest" description="Disordered" evidence="6">
    <location>
        <begin position="1"/>
        <end position="25"/>
    </location>
</feature>
<evidence type="ECO:0000259" key="9">
    <source>
        <dbReference type="SMART" id="SM01071"/>
    </source>
</evidence>
<dbReference type="InterPro" id="IPR038189">
    <property type="entry name" value="Cdc37_Hsp90-bd_sf"/>
</dbReference>
<feature type="compositionally biased region" description="Acidic residues" evidence="6">
    <location>
        <begin position="83"/>
        <end position="94"/>
    </location>
</feature>
<dbReference type="Gene3D" id="1.20.58.610">
    <property type="entry name" value="Cdc37, Hsp90 binding domain"/>
    <property type="match status" value="1"/>
</dbReference>
<dbReference type="SMART" id="SM01070">
    <property type="entry name" value="CDC37_M"/>
    <property type="match status" value="1"/>
</dbReference>
<reference evidence="10 11" key="1">
    <citation type="submission" date="2024-10" db="EMBL/GenBank/DDBJ databases">
        <title>Updated reference genomes for cyclostephanoid diatoms.</title>
        <authorList>
            <person name="Roberts W.R."/>
            <person name="Alverson A.J."/>
        </authorList>
    </citation>
    <scope>NUCLEOTIDE SEQUENCE [LARGE SCALE GENOMIC DNA]</scope>
    <source>
        <strain evidence="10 11">AJA232-27</strain>
    </source>
</reference>
<dbReference type="Pfam" id="PF08565">
    <property type="entry name" value="CDC37_M"/>
    <property type="match status" value="1"/>
</dbReference>
<dbReference type="InterPro" id="IPR004918">
    <property type="entry name" value="Cdc37"/>
</dbReference>
<keyword evidence="11" id="KW-1185">Reference proteome</keyword>
<feature type="region of interest" description="Disordered" evidence="6">
    <location>
        <begin position="70"/>
        <end position="99"/>
    </location>
</feature>
<comment type="subcellular location">
    <subcellularLocation>
        <location evidence="1">Cytoplasm</location>
    </subcellularLocation>
</comment>
<proteinExistence type="inferred from homology"/>
<evidence type="ECO:0000256" key="3">
    <source>
        <dbReference type="ARBA" id="ARBA00022490"/>
    </source>
</evidence>
<evidence type="ECO:0000256" key="2">
    <source>
        <dbReference type="ARBA" id="ARBA00006222"/>
    </source>
</evidence>
<protein>
    <recommendedName>
        <fullName evidence="5">Hsp90 chaperone protein kinase-targeting subunit</fullName>
    </recommendedName>
</protein>
<dbReference type="Pfam" id="PF08564">
    <property type="entry name" value="CDC37_C"/>
    <property type="match status" value="1"/>
</dbReference>
<organism evidence="10 11">
    <name type="scientific">Discostella pseudostelligera</name>
    <dbReference type="NCBI Taxonomy" id="259834"/>
    <lineage>
        <taxon>Eukaryota</taxon>
        <taxon>Sar</taxon>
        <taxon>Stramenopiles</taxon>
        <taxon>Ochrophyta</taxon>
        <taxon>Bacillariophyta</taxon>
        <taxon>Coscinodiscophyceae</taxon>
        <taxon>Thalassiosirophycidae</taxon>
        <taxon>Stephanodiscales</taxon>
        <taxon>Stephanodiscaceae</taxon>
        <taxon>Discostella</taxon>
    </lineage>
</organism>
<dbReference type="GO" id="GO:0005737">
    <property type="term" value="C:cytoplasm"/>
    <property type="evidence" value="ECO:0007669"/>
    <property type="project" value="UniProtKB-SubCell"/>
</dbReference>
<feature type="domain" description="Cdc37 N-terminal" evidence="9">
    <location>
        <begin position="3"/>
        <end position="137"/>
    </location>
</feature>
<dbReference type="PANTHER" id="PTHR12800">
    <property type="entry name" value="CDC37-RELATED"/>
    <property type="match status" value="1"/>
</dbReference>
<accession>A0ABD3LXD3</accession>
<dbReference type="Gene3D" id="6.10.140.250">
    <property type="match status" value="1"/>
</dbReference>
<evidence type="ECO:0000256" key="6">
    <source>
        <dbReference type="SAM" id="MobiDB-lite"/>
    </source>
</evidence>
<sequence>MSGFNYSKWDNIELSDDEDDVHPNIDKESWFRLKHRTRVEREEKEDKDKTRIKEEMAKANLRIKEINKILSKSSNTSKAHDNDSDDDDSDLEDMDGLHSELLALQKSNTDNQAKLDYYEKHKKWNVDNMCHVVEERTIVNKVKEEKFSEGGFALPSEEEEVVDAGVESVASGGATTTATAADATTTKDTVISTKKGDGSVPTGKMSAATIEDGANESKSKASSSSSTTTKSTTNQQPPAKKLHPQPNDPAASATVSALSYHQFTQKYADVVEKFMTLESMDASQEYLLQHGHILLQENASNYLLLASLEDEMNGFHEKMKLVARQSQIISNIAELAKSLKLHPGNVIHPFFLRMRDAALFQGFMEGVNEFIQRIEVRAVQKRKEMDAEREREMKERASSATEAVDISEIPREERLGPGGLDPLEVFESLPESMQEAFESREKEKLEAALRELTPEEVDYHMKRCIDAGLWNA</sequence>
<dbReference type="PANTHER" id="PTHR12800:SF4">
    <property type="entry name" value="HSP90 CO-CHAPERONE CDC37"/>
    <property type="match status" value="1"/>
</dbReference>
<feature type="domain" description="Cdc37 Hsp90 binding" evidence="8">
    <location>
        <begin position="224"/>
        <end position="389"/>
    </location>
</feature>
<dbReference type="SMART" id="SM01071">
    <property type="entry name" value="CDC37_N"/>
    <property type="match status" value="1"/>
</dbReference>
<dbReference type="AlphaFoldDB" id="A0ABD3LXD3"/>
<name>A0ABD3LXD3_9STRA</name>
<dbReference type="InterPro" id="IPR013873">
    <property type="entry name" value="Cdc37_C"/>
</dbReference>
<comment type="similarity">
    <text evidence="2">Belongs to the CDC37 family.</text>
</comment>
<dbReference type="SUPFAM" id="SSF101391">
    <property type="entry name" value="Hsp90 co-chaperone CDC37"/>
    <property type="match status" value="1"/>
</dbReference>
<evidence type="ECO:0000256" key="1">
    <source>
        <dbReference type="ARBA" id="ARBA00004496"/>
    </source>
</evidence>
<feature type="compositionally biased region" description="Low complexity" evidence="6">
    <location>
        <begin position="220"/>
        <end position="233"/>
    </location>
</feature>
<evidence type="ECO:0000256" key="5">
    <source>
        <dbReference type="ARBA" id="ARBA00031396"/>
    </source>
</evidence>
<dbReference type="Proteomes" id="UP001530293">
    <property type="component" value="Unassembled WGS sequence"/>
</dbReference>